<evidence type="ECO:0000259" key="1">
    <source>
        <dbReference type="Pfam" id="PF13579"/>
    </source>
</evidence>
<dbReference type="PANTHER" id="PTHR45947">
    <property type="entry name" value="SULFOQUINOVOSYL TRANSFERASE SQD2"/>
    <property type="match status" value="1"/>
</dbReference>
<name>A0A9Q3AD28_9PSED</name>
<proteinExistence type="predicted"/>
<sequence length="394" mass="43935">MSKRILFLSFFYPPDLSAGSFRSAALVKALRAQGTGVSIDVLTTQPNRYQSCVQEAECFEEHDDLRIRRVVLPESRGGLLGQSWSFLHFAWGAYRFARGRDYDLVFATSSRLMTAVLGALLACGKGARLYLDIRDIFVETLAGVFSARVWRPVVWSFGVLERWAITRAQIVNLVSPGFLPYFQARYPRVRFSFFPNGVDAEFSEPLASSEHRGREGEPLRVVYAGNIGDGQGLQAILPALAERLEGKARFQIIGDGRLTGALREALAVRQLKNVELLPAMPRNQIKAFYEQADVLFLHLNDLAAFKRVLPSKLFEYAASGKPIWAGVGGYAAEFIAREVPNAAVFPPCDVGRAVQCFGQLTLASVDRRVFVERYARERIMQEMAREVVALLESA</sequence>
<dbReference type="PANTHER" id="PTHR45947:SF3">
    <property type="entry name" value="SULFOQUINOVOSYL TRANSFERASE SQD2"/>
    <property type="match status" value="1"/>
</dbReference>
<evidence type="ECO:0000313" key="3">
    <source>
        <dbReference type="Proteomes" id="UP001106592"/>
    </source>
</evidence>
<dbReference type="AlphaFoldDB" id="A0A9Q3AD28"/>
<evidence type="ECO:0000313" key="2">
    <source>
        <dbReference type="EMBL" id="MBV6285950.1"/>
    </source>
</evidence>
<keyword evidence="3" id="KW-1185">Reference proteome</keyword>
<reference evidence="2" key="2">
    <citation type="journal article" date="2023" name="Plant Pathol.">
        <title>Dismantling and reorganizing Pseudomonas marginalis sensu#lato.</title>
        <authorList>
            <person name="Sawada H."/>
            <person name="Fujikawa T."/>
            <person name="Satou M."/>
        </authorList>
    </citation>
    <scope>NUCLEOTIDE SEQUENCE</scope>
    <source>
        <strain evidence="2">MAFF 301350</strain>
    </source>
</reference>
<dbReference type="Pfam" id="PF13579">
    <property type="entry name" value="Glyco_trans_4_4"/>
    <property type="match status" value="1"/>
</dbReference>
<comment type="caution">
    <text evidence="2">The sequence shown here is derived from an EMBL/GenBank/DDBJ whole genome shotgun (WGS) entry which is preliminary data.</text>
</comment>
<accession>A0A9Q3AD28</accession>
<dbReference type="EMBL" id="JAHTBI010000008">
    <property type="protein sequence ID" value="MBV6285950.1"/>
    <property type="molecule type" value="Genomic_DNA"/>
</dbReference>
<dbReference type="InterPro" id="IPR028098">
    <property type="entry name" value="Glyco_trans_4-like_N"/>
</dbReference>
<gene>
    <name evidence="2" type="ORF">KUO17_02640</name>
</gene>
<protein>
    <submittedName>
        <fullName evidence="2">Glycosyltransferase family 4 protein</fullName>
    </submittedName>
</protein>
<reference evidence="2" key="1">
    <citation type="journal article" date="2022" name="Int. J. Syst. Evol. Microbiol.">
        <title>Pseudomonas aegrilactucae sp. nov. and Pseudomonas morbosilactucae sp. nov., pathogens causing bacterial rot of lettuce in Japan.</title>
        <authorList>
            <person name="Sawada H."/>
            <person name="Fujikawa T."/>
            <person name="Satou M."/>
        </authorList>
    </citation>
    <scope>NUCLEOTIDE SEQUENCE</scope>
    <source>
        <strain evidence="2">MAFF 301350</strain>
    </source>
</reference>
<dbReference type="GO" id="GO:0016758">
    <property type="term" value="F:hexosyltransferase activity"/>
    <property type="evidence" value="ECO:0007669"/>
    <property type="project" value="TreeGrafter"/>
</dbReference>
<dbReference type="CDD" id="cd03794">
    <property type="entry name" value="GT4_WbuB-like"/>
    <property type="match status" value="1"/>
</dbReference>
<dbReference type="Proteomes" id="UP001106592">
    <property type="component" value="Unassembled WGS sequence"/>
</dbReference>
<dbReference type="Pfam" id="PF13692">
    <property type="entry name" value="Glyco_trans_1_4"/>
    <property type="match status" value="1"/>
</dbReference>
<dbReference type="RefSeq" id="WP_217973483.1">
    <property type="nucleotide sequence ID" value="NZ_JAHTBI010000008.1"/>
</dbReference>
<organism evidence="2 3">
    <name type="scientific">Pseudomonas aegrilactucae</name>
    <dbReference type="NCBI Taxonomy" id="2854028"/>
    <lineage>
        <taxon>Bacteria</taxon>
        <taxon>Pseudomonadati</taxon>
        <taxon>Pseudomonadota</taxon>
        <taxon>Gammaproteobacteria</taxon>
        <taxon>Pseudomonadales</taxon>
        <taxon>Pseudomonadaceae</taxon>
        <taxon>Pseudomonas</taxon>
    </lineage>
</organism>
<feature type="domain" description="Glycosyltransferase subfamily 4-like N-terminal" evidence="1">
    <location>
        <begin position="24"/>
        <end position="197"/>
    </location>
</feature>
<dbReference type="InterPro" id="IPR050194">
    <property type="entry name" value="Glycosyltransferase_grp1"/>
</dbReference>